<protein>
    <submittedName>
        <fullName evidence="1">Uncharacterized protein</fullName>
    </submittedName>
</protein>
<proteinExistence type="predicted"/>
<organism evidence="1 2">
    <name type="scientific">Hypsizygus marmoreus</name>
    <name type="common">White beech mushroom</name>
    <name type="synonym">Agaricus marmoreus</name>
    <dbReference type="NCBI Taxonomy" id="39966"/>
    <lineage>
        <taxon>Eukaryota</taxon>
        <taxon>Fungi</taxon>
        <taxon>Dikarya</taxon>
        <taxon>Basidiomycota</taxon>
        <taxon>Agaricomycotina</taxon>
        <taxon>Agaricomycetes</taxon>
        <taxon>Agaricomycetidae</taxon>
        <taxon>Agaricales</taxon>
        <taxon>Tricholomatineae</taxon>
        <taxon>Lyophyllaceae</taxon>
        <taxon>Hypsizygus</taxon>
    </lineage>
</organism>
<dbReference type="InParanoid" id="A0A369J084"/>
<keyword evidence="2" id="KW-1185">Reference proteome</keyword>
<sequence length="66" mass="7153">MAGVLRQVGVNADQGIARCYEFEELGVAPLLEESVVVVRYATARTGVGWGYDPIQRELLGGDSTLR</sequence>
<evidence type="ECO:0000313" key="1">
    <source>
        <dbReference type="EMBL" id="RDB15409.1"/>
    </source>
</evidence>
<dbReference type="EMBL" id="LUEZ02000162">
    <property type="protein sequence ID" value="RDB15409.1"/>
    <property type="molecule type" value="Genomic_DNA"/>
</dbReference>
<name>A0A369J084_HYPMA</name>
<accession>A0A369J084</accession>
<reference evidence="1" key="1">
    <citation type="submission" date="2018-04" db="EMBL/GenBank/DDBJ databases">
        <title>Whole genome sequencing of Hypsizygus marmoreus.</title>
        <authorList>
            <person name="Choi I.-G."/>
            <person name="Min B."/>
            <person name="Kim J.-G."/>
            <person name="Kim S."/>
            <person name="Oh Y.-L."/>
            <person name="Kong W.-S."/>
            <person name="Park H."/>
            <person name="Jeong J."/>
            <person name="Song E.-S."/>
        </authorList>
    </citation>
    <scope>NUCLEOTIDE SEQUENCE [LARGE SCALE GENOMIC DNA]</scope>
    <source>
        <strain evidence="1">51987-8</strain>
    </source>
</reference>
<evidence type="ECO:0000313" key="2">
    <source>
        <dbReference type="Proteomes" id="UP000076154"/>
    </source>
</evidence>
<dbReference type="AlphaFoldDB" id="A0A369J084"/>
<dbReference type="Proteomes" id="UP000076154">
    <property type="component" value="Unassembled WGS sequence"/>
</dbReference>
<comment type="caution">
    <text evidence="1">The sequence shown here is derived from an EMBL/GenBank/DDBJ whole genome shotgun (WGS) entry which is preliminary data.</text>
</comment>
<gene>
    <name evidence="1" type="ORF">Hypma_004544</name>
</gene>